<comment type="similarity">
    <text evidence="12">Belongs to the monovalent cation:proton antiporter 2 (CPA2) transporter (TC 2.A.37) family. CHX (TC 2.A.37.4) subfamily.</text>
</comment>
<feature type="transmembrane region" description="Helical" evidence="15">
    <location>
        <begin position="186"/>
        <end position="209"/>
    </location>
</feature>
<evidence type="ECO:0000256" key="10">
    <source>
        <dbReference type="ARBA" id="ARBA00023065"/>
    </source>
</evidence>
<dbReference type="GO" id="GO:0012505">
    <property type="term" value="C:endomembrane system"/>
    <property type="evidence" value="ECO:0007669"/>
    <property type="project" value="TreeGrafter"/>
</dbReference>
<dbReference type="InterPro" id="IPR019787">
    <property type="entry name" value="Znf_PHD-finger"/>
</dbReference>
<feature type="compositionally biased region" description="Polar residues" evidence="14">
    <location>
        <begin position="1285"/>
        <end position="1300"/>
    </location>
</feature>
<dbReference type="FunFam" id="3.30.40.10:FF:000638">
    <property type="entry name" value="PHD finger family protein"/>
    <property type="match status" value="1"/>
</dbReference>
<dbReference type="Pfam" id="PF23256">
    <property type="entry name" value="CHX17_2nd"/>
    <property type="match status" value="1"/>
</dbReference>
<evidence type="ECO:0000256" key="14">
    <source>
        <dbReference type="SAM" id="MobiDB-lite"/>
    </source>
</evidence>
<dbReference type="InterPro" id="IPR057291">
    <property type="entry name" value="CHX17_2nd"/>
</dbReference>
<feature type="transmembrane region" description="Helical" evidence="15">
    <location>
        <begin position="92"/>
        <end position="112"/>
    </location>
</feature>
<name>A0A7J6F495_CANSA</name>
<feature type="transmembrane region" description="Helical" evidence="15">
    <location>
        <begin position="267"/>
        <end position="288"/>
    </location>
</feature>
<comment type="caution">
    <text evidence="19">The sequence shown here is derived from an EMBL/GenBank/DDBJ whole genome shotgun (WGS) entry which is preliminary data.</text>
</comment>
<dbReference type="InterPro" id="IPR038770">
    <property type="entry name" value="Na+/solute_symporter_sf"/>
</dbReference>
<feature type="transmembrane region" description="Helical" evidence="15">
    <location>
        <begin position="229"/>
        <end position="255"/>
    </location>
</feature>
<dbReference type="InterPro" id="IPR057290">
    <property type="entry name" value="CHX17_C"/>
</dbReference>
<dbReference type="Gene3D" id="1.20.1530.20">
    <property type="match status" value="1"/>
</dbReference>
<feature type="compositionally biased region" description="Polar residues" evidence="14">
    <location>
        <begin position="1464"/>
        <end position="1478"/>
    </location>
</feature>
<dbReference type="Gene3D" id="3.30.40.10">
    <property type="entry name" value="Zinc/RING finger domain, C3HC4 (zinc finger)"/>
    <property type="match status" value="2"/>
</dbReference>
<keyword evidence="6 13" id="KW-0863">Zinc-finger</keyword>
<keyword evidence="5" id="KW-0479">Metal-binding</keyword>
<evidence type="ECO:0000256" key="9">
    <source>
        <dbReference type="ARBA" id="ARBA00022989"/>
    </source>
</evidence>
<keyword evidence="8" id="KW-0630">Potassium</keyword>
<dbReference type="InterPro" id="IPR050794">
    <property type="entry name" value="CPA2_transporter"/>
</dbReference>
<feature type="compositionally biased region" description="Polar residues" evidence="14">
    <location>
        <begin position="1518"/>
        <end position="1535"/>
    </location>
</feature>
<evidence type="ECO:0000256" key="2">
    <source>
        <dbReference type="ARBA" id="ARBA00022448"/>
    </source>
</evidence>
<feature type="region of interest" description="Disordered" evidence="14">
    <location>
        <begin position="1278"/>
        <end position="1300"/>
    </location>
</feature>
<keyword evidence="7" id="KW-0862">Zinc</keyword>
<dbReference type="GO" id="GO:0006813">
    <property type="term" value="P:potassium ion transport"/>
    <property type="evidence" value="ECO:0007669"/>
    <property type="project" value="UniProtKB-KW"/>
</dbReference>
<dbReference type="InterPro" id="IPR013083">
    <property type="entry name" value="Znf_RING/FYVE/PHD"/>
</dbReference>
<evidence type="ECO:0000256" key="4">
    <source>
        <dbReference type="ARBA" id="ARBA00022692"/>
    </source>
</evidence>
<evidence type="ECO:0000313" key="19">
    <source>
        <dbReference type="EMBL" id="KAF4365534.1"/>
    </source>
</evidence>
<keyword evidence="11 15" id="KW-0472">Membrane</keyword>
<dbReference type="SUPFAM" id="SSF57903">
    <property type="entry name" value="FYVE/PHD zinc finger"/>
    <property type="match status" value="3"/>
</dbReference>
<keyword evidence="4 15" id="KW-0812">Transmembrane</keyword>
<dbReference type="PROSITE" id="PS51292">
    <property type="entry name" value="ZF_RING_CH"/>
    <property type="match status" value="1"/>
</dbReference>
<accession>A0A7J6F495</accession>
<feature type="transmembrane region" description="Helical" evidence="15">
    <location>
        <begin position="124"/>
        <end position="145"/>
    </location>
</feature>
<keyword evidence="10" id="KW-0406">Ion transport</keyword>
<evidence type="ECO:0000256" key="7">
    <source>
        <dbReference type="ARBA" id="ARBA00022833"/>
    </source>
</evidence>
<feature type="domain" description="RING-type" evidence="17">
    <location>
        <begin position="949"/>
        <end position="1002"/>
    </location>
</feature>
<feature type="transmembrane region" description="Helical" evidence="15">
    <location>
        <begin position="352"/>
        <end position="376"/>
    </location>
</feature>
<feature type="domain" description="PHD-type" evidence="16">
    <location>
        <begin position="1084"/>
        <end position="1143"/>
    </location>
</feature>
<dbReference type="Pfam" id="PF00999">
    <property type="entry name" value="Na_H_Exchanger"/>
    <property type="match status" value="1"/>
</dbReference>
<dbReference type="EMBL" id="JAATIQ010000272">
    <property type="protein sequence ID" value="KAF4365534.1"/>
    <property type="molecule type" value="Genomic_DNA"/>
</dbReference>
<evidence type="ECO:0000256" key="8">
    <source>
        <dbReference type="ARBA" id="ARBA00022958"/>
    </source>
</evidence>
<organism evidence="19 20">
    <name type="scientific">Cannabis sativa</name>
    <name type="common">Hemp</name>
    <name type="synonym">Marijuana</name>
    <dbReference type="NCBI Taxonomy" id="3483"/>
    <lineage>
        <taxon>Eukaryota</taxon>
        <taxon>Viridiplantae</taxon>
        <taxon>Streptophyta</taxon>
        <taxon>Embryophyta</taxon>
        <taxon>Tracheophyta</taxon>
        <taxon>Spermatophyta</taxon>
        <taxon>Magnoliopsida</taxon>
        <taxon>eudicotyledons</taxon>
        <taxon>Gunneridae</taxon>
        <taxon>Pentapetalae</taxon>
        <taxon>rosids</taxon>
        <taxon>fabids</taxon>
        <taxon>Rosales</taxon>
        <taxon>Cannabaceae</taxon>
        <taxon>Cannabis</taxon>
    </lineage>
</organism>
<evidence type="ECO:0000259" key="17">
    <source>
        <dbReference type="PROSITE" id="PS50089"/>
    </source>
</evidence>
<evidence type="ECO:0000256" key="6">
    <source>
        <dbReference type="ARBA" id="ARBA00022771"/>
    </source>
</evidence>
<evidence type="ECO:0000256" key="5">
    <source>
        <dbReference type="ARBA" id="ARBA00022723"/>
    </source>
</evidence>
<feature type="transmembrane region" description="Helical" evidence="15">
    <location>
        <begin position="414"/>
        <end position="435"/>
    </location>
</feature>
<reference evidence="19 20" key="1">
    <citation type="journal article" date="2020" name="bioRxiv">
        <title>Sequence and annotation of 42 cannabis genomes reveals extensive copy number variation in cannabinoid synthesis and pathogen resistance genes.</title>
        <authorList>
            <person name="Mckernan K.J."/>
            <person name="Helbert Y."/>
            <person name="Kane L.T."/>
            <person name="Ebling H."/>
            <person name="Zhang L."/>
            <person name="Liu B."/>
            <person name="Eaton Z."/>
            <person name="Mclaughlin S."/>
            <person name="Kingan S."/>
            <person name="Baybayan P."/>
            <person name="Concepcion G."/>
            <person name="Jordan M."/>
            <person name="Riva A."/>
            <person name="Barbazuk W."/>
            <person name="Harkins T."/>
        </authorList>
    </citation>
    <scope>NUCLEOTIDE SEQUENCE [LARGE SCALE GENOMIC DNA]</scope>
    <source>
        <strain evidence="20">cv. Jamaican Lion 4</strain>
        <tissue evidence="19">Leaf</tissue>
    </source>
</reference>
<evidence type="ECO:0000256" key="11">
    <source>
        <dbReference type="ARBA" id="ARBA00023136"/>
    </source>
</evidence>
<feature type="transmembrane region" description="Helical" evidence="15">
    <location>
        <begin position="33"/>
        <end position="54"/>
    </location>
</feature>
<dbReference type="InterPro" id="IPR006153">
    <property type="entry name" value="Cation/H_exchanger_TM"/>
</dbReference>
<dbReference type="InterPro" id="IPR011011">
    <property type="entry name" value="Znf_FYVE_PHD"/>
</dbReference>
<feature type="compositionally biased region" description="Basic and acidic residues" evidence="14">
    <location>
        <begin position="1499"/>
        <end position="1517"/>
    </location>
</feature>
<dbReference type="InterPro" id="IPR011016">
    <property type="entry name" value="Znf_RING-CH"/>
</dbReference>
<evidence type="ECO:0000256" key="1">
    <source>
        <dbReference type="ARBA" id="ARBA00004141"/>
    </source>
</evidence>
<evidence type="ECO:0000256" key="13">
    <source>
        <dbReference type="PROSITE-ProRule" id="PRU00175"/>
    </source>
</evidence>
<dbReference type="Pfam" id="PF23259">
    <property type="entry name" value="CHX17_C"/>
    <property type="match status" value="1"/>
</dbReference>
<dbReference type="SMART" id="SM00249">
    <property type="entry name" value="PHD"/>
    <property type="match status" value="3"/>
</dbReference>
<evidence type="ECO:0000256" key="15">
    <source>
        <dbReference type="SAM" id="Phobius"/>
    </source>
</evidence>
<evidence type="ECO:0000259" key="16">
    <source>
        <dbReference type="PROSITE" id="PS50016"/>
    </source>
</evidence>
<keyword evidence="9 15" id="KW-1133">Transmembrane helix</keyword>
<feature type="transmembrane region" description="Helical" evidence="15">
    <location>
        <begin position="382"/>
        <end position="402"/>
    </location>
</feature>
<dbReference type="GO" id="GO:0008270">
    <property type="term" value="F:zinc ion binding"/>
    <property type="evidence" value="ECO:0007669"/>
    <property type="project" value="UniProtKB-KW"/>
</dbReference>
<protein>
    <submittedName>
        <fullName evidence="19">Uncharacterized protein</fullName>
    </submittedName>
</protein>
<dbReference type="PROSITE" id="PS50089">
    <property type="entry name" value="ZF_RING_2"/>
    <property type="match status" value="1"/>
</dbReference>
<dbReference type="GO" id="GO:1902600">
    <property type="term" value="P:proton transmembrane transport"/>
    <property type="evidence" value="ECO:0007669"/>
    <property type="project" value="InterPro"/>
</dbReference>
<dbReference type="PROSITE" id="PS50016">
    <property type="entry name" value="ZF_PHD_2"/>
    <property type="match status" value="2"/>
</dbReference>
<feature type="domain" description="PHD-type" evidence="16">
    <location>
        <begin position="946"/>
        <end position="1004"/>
    </location>
</feature>
<evidence type="ECO:0000256" key="12">
    <source>
        <dbReference type="ARBA" id="ARBA00038341"/>
    </source>
</evidence>
<dbReference type="PANTHER" id="PTHR32468:SF145">
    <property type="entry name" value="CATION_H(+) ANTIPORTER 28"/>
    <property type="match status" value="1"/>
</dbReference>
<evidence type="ECO:0000256" key="3">
    <source>
        <dbReference type="ARBA" id="ARBA00022538"/>
    </source>
</evidence>
<dbReference type="GO" id="GO:0015297">
    <property type="term" value="F:antiporter activity"/>
    <property type="evidence" value="ECO:0007669"/>
    <property type="project" value="InterPro"/>
</dbReference>
<dbReference type="Proteomes" id="UP000583929">
    <property type="component" value="Unassembled WGS sequence"/>
</dbReference>
<feature type="domain" description="RING-CH-type" evidence="18">
    <location>
        <begin position="941"/>
        <end position="1014"/>
    </location>
</feature>
<gene>
    <name evidence="19" type="ORF">G4B88_025713</name>
</gene>
<evidence type="ECO:0000313" key="20">
    <source>
        <dbReference type="Proteomes" id="UP000583929"/>
    </source>
</evidence>
<dbReference type="GO" id="GO:0016020">
    <property type="term" value="C:membrane"/>
    <property type="evidence" value="ECO:0007669"/>
    <property type="project" value="UniProtKB-SubCell"/>
</dbReference>
<dbReference type="Pfam" id="PF00628">
    <property type="entry name" value="PHD"/>
    <property type="match status" value="1"/>
</dbReference>
<feature type="transmembrane region" description="Helical" evidence="15">
    <location>
        <begin position="308"/>
        <end position="331"/>
    </location>
</feature>
<dbReference type="InterPro" id="IPR001965">
    <property type="entry name" value="Znf_PHD"/>
</dbReference>
<dbReference type="GO" id="GO:0006885">
    <property type="term" value="P:regulation of pH"/>
    <property type="evidence" value="ECO:0007669"/>
    <property type="project" value="TreeGrafter"/>
</dbReference>
<keyword evidence="2" id="KW-0813">Transport</keyword>
<dbReference type="PANTHER" id="PTHR32468">
    <property type="entry name" value="CATION/H + ANTIPORTER"/>
    <property type="match status" value="1"/>
</dbReference>
<dbReference type="FunFam" id="1.20.1530.20:FF:000025">
    <property type="entry name" value="Cation/H(+) antiporter 28"/>
    <property type="match status" value="1"/>
</dbReference>
<keyword evidence="20" id="KW-1185">Reference proteome</keyword>
<dbReference type="CDD" id="cd15489">
    <property type="entry name" value="PHD_SF"/>
    <property type="match status" value="1"/>
</dbReference>
<comment type="subcellular location">
    <subcellularLocation>
        <location evidence="1">Membrane</location>
        <topology evidence="1">Multi-pass membrane protein</topology>
    </subcellularLocation>
</comment>
<feature type="transmembrane region" description="Helical" evidence="15">
    <location>
        <begin position="151"/>
        <end position="174"/>
    </location>
</feature>
<proteinExistence type="inferred from homology"/>
<feature type="region of interest" description="Disordered" evidence="14">
    <location>
        <begin position="1326"/>
        <end position="1583"/>
    </location>
</feature>
<keyword evidence="3" id="KW-0633">Potassium transport</keyword>
<dbReference type="FunFam" id="3.30.40.10:FF:000238">
    <property type="entry name" value="PHD finger family protein"/>
    <property type="match status" value="1"/>
</dbReference>
<feature type="compositionally biased region" description="Basic and acidic residues" evidence="14">
    <location>
        <begin position="1398"/>
        <end position="1425"/>
    </location>
</feature>
<evidence type="ECO:0000259" key="18">
    <source>
        <dbReference type="PROSITE" id="PS51292"/>
    </source>
</evidence>
<dbReference type="InterPro" id="IPR001841">
    <property type="entry name" value="Znf_RING"/>
</dbReference>
<sequence length="1677" mass="185216">MAYSNSSSINDFGSFSFGDSQCRGRLTELFTKVAINLLGFFLIAGLCNAFHYILKPISQPRITSDTFVGLLIGNLGFVQRAVNYSSAKTLRFIIDFGMICYMFALGIEMDPYALFRVPTKDAKVAYAGLVSTFILACAIIPFMHYTNQFETAFTLSLSIALSSTASPVLTRLITSLKIGKSDIGRLVIGAGMHSDFITTLVFSLGYIIYPVHKDGDHDLHPATFTQLKTAIQMSCALLFQTIVAATLSPIFMNWVNNENPEGKPLKGSHLVLSVAFMTLICCCSPVYGYSPILSAFMAGIFMPREGRVSKWVVSKINYLLTTLFYPIFFFWMGYEATLVDFEVGHLMTWARLFVLFGVATIGKVSGTIISGAMLGFNWPESIAIGLLLTTKGHFHIYLAIAAKTAEATSTSTTIVMIIAVFFTVVHAPSVVAQIIKRARKRAPTHRMALQLLDPSNELRILLCLHGPHNVPSTINFMEISRGSADPGIVVYVTDMIELTNEISATLVKGDGPDTVTVTDAGVVEKRNQVTSAVEAYVNENGDGITLRRMLALSTFSGLSQDVCILAEDLMVALIILPFHKTLKADGTLDGGNSGFRYVNRKVLRSAPCSVGILIDRGFGLQDKMSKPYVTLNVAVIFIGGKDDREALAYASRVARHPGVKLTVIRFLVDANSENAMRRTGNYRINIDEQQEETNLDDECFADFYERFVGSGHVSYMEKHLANSAETYSTLRSFEGQYSLIIVGRGGRVNSVLTFGMNDWQQCPELGPIGDVLSGSDFSATTSVLIIQQHNLRGELDGLDDDFSIIRRICFCSLGFVADKAKNEFLDEIRKVEEFVKDPWGNRVREEKGGTIQVAVPRIEPPPPLLVPPSSVYQPVVSILGDVVVNIVDDEAAAAASAQAKRAALQRKAAAAMVAAEDYARRFESGDLAADVSRGSAGEEQGQSNVNVLCRICFFGENEGSERAKRMLSCKTCCKKYHRNCLKSWAQHRDLFHWSSWTCPSCRICEVCRRTGDPNKFMFCKRCDGAYHCYCQHPSHKNVSSGPYLCPKHTKCHSCNSPVPGNGLSVRWFLGYTCCDACGRLFVKGNYCPVCLKVYRDSESTPMVCCDVCQRWVHCQCDGISDEKYLQYQVDGNLQYKCATCRGECYQVKDLEDAVKELWRRKDKADRGLIASLRAAAGLPTQEDIFSISPYSDDEENGPVVLKNEHGRSLKLSLKGLVDKSPKKAKDYGKKYYSKGSSKKKYQASVIGKREQEMSFEGHNDAQSLGFSLANDKNVGMQSHKDEIQDTYSSPVAASHSQTEEICSINQPGVLKRKFVDEVMVSDENRPSRVVRIKNNKSNDLDSGEDTGKQAGKSKTVKGKKLVINFGPRKINVTNSPRSDASTDQREPEIMNSNGTEDTSWRKTNDKKSILERHDGLANSGDERNDSSSQSKGLKLGREGNFIKLGKIRTGVPSYNPKVGRGSSADGSETATPEQTHTSLGKRRIEETTASVEPASEVPISKRERVYSGKLSEGRPDTSTENNDDSSQTPLSNSLPKDSKPLLRFKFKKPSIESQNSANQEEEKSSLKGQRSKRKRPSPFMEKTTLNADGATQAHQEDLMDEIMDANWILKKLGKDAIGKRVEVHQPSDNSWHKGVVADLVEGTSTLSVTLDDGRVKFLELGKQGVRFVSQKQKRSKT</sequence>